<name>A0A2A2IC84_9BACI</name>
<evidence type="ECO:0000313" key="8">
    <source>
        <dbReference type="Proteomes" id="UP000218887"/>
    </source>
</evidence>
<gene>
    <name evidence="7" type="ORF">CIL05_09605</name>
</gene>
<evidence type="ECO:0000313" key="7">
    <source>
        <dbReference type="EMBL" id="PAV29621.1"/>
    </source>
</evidence>
<dbReference type="GO" id="GO:0051287">
    <property type="term" value="F:NAD binding"/>
    <property type="evidence" value="ECO:0007669"/>
    <property type="project" value="InterPro"/>
</dbReference>
<dbReference type="Gene3D" id="3.40.50.720">
    <property type="entry name" value="NAD(P)-binding Rossmann-like Domain"/>
    <property type="match status" value="2"/>
</dbReference>
<sequence length="324" mass="36009">MRRFLLKVVITDYNKMEFEEEKRVFESVGAKLEIAQCRTEDEVIEASLGATGLINSEIPITRKIIESLPELKVIAKYSIGVDNIDVEAATENNVFVANVPDYCQEEVSNHALALIMTLTRKIVSLNQSVKQGKWSFHEGVPLHRFSTQTVGLISYGSIARNLSKKLTAIGFKVIAYDPYYQSANQETNVELVSLEELMGRSDVISIHSPLIKETYHLVNKEVLELAKPGAIIINTGRGSVINEADLINALKTGEISGAGLDVLEQEPMDVSNPLLSMENVILTPHIAFYTEESIQELKRKTALNIVDVLQGGKPRYLVNNLIKI</sequence>
<dbReference type="GO" id="GO:0003714">
    <property type="term" value="F:transcription corepressor activity"/>
    <property type="evidence" value="ECO:0007669"/>
    <property type="project" value="InterPro"/>
</dbReference>
<dbReference type="PANTHER" id="PTHR43761">
    <property type="entry name" value="D-ISOMER SPECIFIC 2-HYDROXYACID DEHYDROGENASE FAMILY PROTEIN (AFU_ORTHOLOGUE AFUA_1G13630)"/>
    <property type="match status" value="1"/>
</dbReference>
<organism evidence="7 8">
    <name type="scientific">Virgibacillus profundi</name>
    <dbReference type="NCBI Taxonomy" id="2024555"/>
    <lineage>
        <taxon>Bacteria</taxon>
        <taxon>Bacillati</taxon>
        <taxon>Bacillota</taxon>
        <taxon>Bacilli</taxon>
        <taxon>Bacillales</taxon>
        <taxon>Bacillaceae</taxon>
        <taxon>Virgibacillus</taxon>
    </lineage>
</organism>
<dbReference type="Proteomes" id="UP000218887">
    <property type="component" value="Unassembled WGS sequence"/>
</dbReference>
<comment type="caution">
    <text evidence="7">The sequence shown here is derived from an EMBL/GenBank/DDBJ whole genome shotgun (WGS) entry which is preliminary data.</text>
</comment>
<dbReference type="Pfam" id="PF02826">
    <property type="entry name" value="2-Hacid_dh_C"/>
    <property type="match status" value="1"/>
</dbReference>
<feature type="domain" description="D-isomer specific 2-hydroxyacid dehydrogenase NAD-binding" evidence="6">
    <location>
        <begin position="112"/>
        <end position="287"/>
    </location>
</feature>
<dbReference type="InterPro" id="IPR036291">
    <property type="entry name" value="NAD(P)-bd_dom_sf"/>
</dbReference>
<proteinExistence type="inferred from homology"/>
<accession>A0A2A2IC84</accession>
<dbReference type="SUPFAM" id="SSF51735">
    <property type="entry name" value="NAD(P)-binding Rossmann-fold domains"/>
    <property type="match status" value="1"/>
</dbReference>
<dbReference type="PANTHER" id="PTHR43761:SF1">
    <property type="entry name" value="D-ISOMER SPECIFIC 2-HYDROXYACID DEHYDROGENASE CATALYTIC DOMAIN-CONTAINING PROTEIN-RELATED"/>
    <property type="match status" value="1"/>
</dbReference>
<dbReference type="InterPro" id="IPR050418">
    <property type="entry name" value="D-iso_2-hydroxyacid_DH_PdxB"/>
</dbReference>
<evidence type="ECO:0000256" key="2">
    <source>
        <dbReference type="ARBA" id="ARBA00023002"/>
    </source>
</evidence>
<dbReference type="SUPFAM" id="SSF52283">
    <property type="entry name" value="Formate/glycerate dehydrogenase catalytic domain-like"/>
    <property type="match status" value="1"/>
</dbReference>
<dbReference type="Pfam" id="PF00389">
    <property type="entry name" value="2-Hacid_dh"/>
    <property type="match status" value="1"/>
</dbReference>
<dbReference type="AlphaFoldDB" id="A0A2A2IC84"/>
<dbReference type="InterPro" id="IPR006139">
    <property type="entry name" value="D-isomer_2_OHA_DH_cat_dom"/>
</dbReference>
<protein>
    <submittedName>
        <fullName evidence="7">Hydroxyacid dehydrogenase</fullName>
    </submittedName>
</protein>
<evidence type="ECO:0000256" key="3">
    <source>
        <dbReference type="ARBA" id="ARBA00023027"/>
    </source>
</evidence>
<evidence type="ECO:0000259" key="5">
    <source>
        <dbReference type="Pfam" id="PF00389"/>
    </source>
</evidence>
<dbReference type="InterPro" id="IPR029753">
    <property type="entry name" value="D-isomer_DH_CS"/>
</dbReference>
<keyword evidence="3" id="KW-0520">NAD</keyword>
<dbReference type="FunFam" id="3.40.50.720:FF:000203">
    <property type="entry name" value="D-3-phosphoglycerate dehydrogenase (SerA)"/>
    <property type="match status" value="1"/>
</dbReference>
<keyword evidence="2 4" id="KW-0560">Oxidoreductase</keyword>
<evidence type="ECO:0000259" key="6">
    <source>
        <dbReference type="Pfam" id="PF02826"/>
    </source>
</evidence>
<dbReference type="CDD" id="cd05299">
    <property type="entry name" value="CtBP_dh"/>
    <property type="match status" value="1"/>
</dbReference>
<feature type="domain" description="D-isomer specific 2-hydroxyacid dehydrogenase catalytic" evidence="5">
    <location>
        <begin position="19"/>
        <end position="319"/>
    </location>
</feature>
<comment type="similarity">
    <text evidence="1 4">Belongs to the D-isomer specific 2-hydroxyacid dehydrogenase family.</text>
</comment>
<evidence type="ECO:0000256" key="4">
    <source>
        <dbReference type="RuleBase" id="RU003719"/>
    </source>
</evidence>
<dbReference type="InterPro" id="IPR043322">
    <property type="entry name" value="CtBP"/>
</dbReference>
<dbReference type="EMBL" id="NPOA01000006">
    <property type="protein sequence ID" value="PAV29621.1"/>
    <property type="molecule type" value="Genomic_DNA"/>
</dbReference>
<keyword evidence="8" id="KW-1185">Reference proteome</keyword>
<dbReference type="PROSITE" id="PS00671">
    <property type="entry name" value="D_2_HYDROXYACID_DH_3"/>
    <property type="match status" value="1"/>
</dbReference>
<dbReference type="InterPro" id="IPR006140">
    <property type="entry name" value="D-isomer_DH_NAD-bd"/>
</dbReference>
<evidence type="ECO:0000256" key="1">
    <source>
        <dbReference type="ARBA" id="ARBA00005854"/>
    </source>
</evidence>
<dbReference type="GO" id="GO:0016616">
    <property type="term" value="F:oxidoreductase activity, acting on the CH-OH group of donors, NAD or NADP as acceptor"/>
    <property type="evidence" value="ECO:0007669"/>
    <property type="project" value="InterPro"/>
</dbReference>
<reference evidence="7 8" key="1">
    <citation type="submission" date="2017-08" db="EMBL/GenBank/DDBJ databases">
        <title>Virgibacillus indicus sp. nov. and Virgibacillus profoundi sp. nov, two moderately halophilic bacteria isolated from marine sediment by using the Microfluidic Streak Plate.</title>
        <authorList>
            <person name="Xu B."/>
            <person name="Hu B."/>
            <person name="Wang J."/>
            <person name="Zhu Y."/>
            <person name="Huang L."/>
            <person name="Du W."/>
            <person name="Huang Y."/>
        </authorList>
    </citation>
    <scope>NUCLEOTIDE SEQUENCE [LARGE SCALE GENOMIC DNA]</scope>
    <source>
        <strain evidence="7 8">IO3-P3-H5</strain>
    </source>
</reference>
<dbReference type="OrthoDB" id="9805416at2"/>